<feature type="coiled-coil region" evidence="1">
    <location>
        <begin position="113"/>
        <end position="140"/>
    </location>
</feature>
<proteinExistence type="predicted"/>
<feature type="region of interest" description="Disordered" evidence="2">
    <location>
        <begin position="79"/>
        <end position="110"/>
    </location>
</feature>
<evidence type="ECO:0000313" key="3">
    <source>
        <dbReference type="EMBL" id="QJH98441.1"/>
    </source>
</evidence>
<feature type="compositionally biased region" description="Pro residues" evidence="2">
    <location>
        <begin position="83"/>
        <end position="99"/>
    </location>
</feature>
<accession>A0A6M3XKS8</accession>
<protein>
    <submittedName>
        <fullName evidence="3">Uncharacterized protein</fullName>
    </submittedName>
</protein>
<keyword evidence="1" id="KW-0175">Coiled coil</keyword>
<feature type="compositionally biased region" description="Basic and acidic residues" evidence="2">
    <location>
        <begin position="101"/>
        <end position="110"/>
    </location>
</feature>
<organism evidence="3">
    <name type="scientific">viral metagenome</name>
    <dbReference type="NCBI Taxonomy" id="1070528"/>
    <lineage>
        <taxon>unclassified sequences</taxon>
        <taxon>metagenomes</taxon>
        <taxon>organismal metagenomes</taxon>
    </lineage>
</organism>
<dbReference type="AlphaFoldDB" id="A0A6M3XKS8"/>
<evidence type="ECO:0000256" key="1">
    <source>
        <dbReference type="SAM" id="Coils"/>
    </source>
</evidence>
<evidence type="ECO:0000256" key="2">
    <source>
        <dbReference type="SAM" id="MobiDB-lite"/>
    </source>
</evidence>
<name>A0A6M3XKS8_9ZZZZ</name>
<feature type="region of interest" description="Disordered" evidence="2">
    <location>
        <begin position="1"/>
        <end position="26"/>
    </location>
</feature>
<sequence>MADEQRKCSRCESGKPAKAYDPRTPGHLDKTVDLCDDCAAKDPKVVLLDNEVPKIEPAVPTPANEPEKPDIIEFATEEHGPKIPDPISIPTPKSVPPTVPVEEKPVSTEPIARQEIRDKLAKHEEQLNQLLESRQRILAQIPQKSLAQLNQVNTLMDVKKVAIAALRDVLGNEG</sequence>
<dbReference type="EMBL" id="MT144733">
    <property type="protein sequence ID" value="QJH98441.1"/>
    <property type="molecule type" value="Genomic_DNA"/>
</dbReference>
<gene>
    <name evidence="3" type="ORF">TM448B01315_0011</name>
</gene>
<reference evidence="3" key="1">
    <citation type="submission" date="2020-03" db="EMBL/GenBank/DDBJ databases">
        <title>The deep terrestrial virosphere.</title>
        <authorList>
            <person name="Holmfeldt K."/>
            <person name="Nilsson E."/>
            <person name="Simone D."/>
            <person name="Lopez-Fernandez M."/>
            <person name="Wu X."/>
            <person name="de Brujin I."/>
            <person name="Lundin D."/>
            <person name="Andersson A."/>
            <person name="Bertilsson S."/>
            <person name="Dopson M."/>
        </authorList>
    </citation>
    <scope>NUCLEOTIDE SEQUENCE</scope>
    <source>
        <strain evidence="3">TM448B01315</strain>
    </source>
</reference>